<comment type="caution">
    <text evidence="2">The sequence shown here is derived from an EMBL/GenBank/DDBJ whole genome shotgun (WGS) entry which is preliminary data.</text>
</comment>
<dbReference type="Proteomes" id="UP001283361">
    <property type="component" value="Unassembled WGS sequence"/>
</dbReference>
<evidence type="ECO:0000313" key="2">
    <source>
        <dbReference type="EMBL" id="KAK3749734.1"/>
    </source>
</evidence>
<sequence>MHTTEKRTILYVCVQICVDKPTLDDIDDLAHDLVETISASYREINAAGTAVRPSSTRNHTEDGVDCPGVSSEEGIILPLSPPTPYL</sequence>
<proteinExistence type="predicted"/>
<organism evidence="2 3">
    <name type="scientific">Elysia crispata</name>
    <name type="common">lettuce slug</name>
    <dbReference type="NCBI Taxonomy" id="231223"/>
    <lineage>
        <taxon>Eukaryota</taxon>
        <taxon>Metazoa</taxon>
        <taxon>Spiralia</taxon>
        <taxon>Lophotrochozoa</taxon>
        <taxon>Mollusca</taxon>
        <taxon>Gastropoda</taxon>
        <taxon>Heterobranchia</taxon>
        <taxon>Euthyneura</taxon>
        <taxon>Panpulmonata</taxon>
        <taxon>Sacoglossa</taxon>
        <taxon>Placobranchoidea</taxon>
        <taxon>Plakobranchidae</taxon>
        <taxon>Elysia</taxon>
    </lineage>
</organism>
<accession>A0AAE1D1E0</accession>
<reference evidence="2" key="1">
    <citation type="journal article" date="2023" name="G3 (Bethesda)">
        <title>A reference genome for the long-term kleptoplast-retaining sea slug Elysia crispata morphotype clarki.</title>
        <authorList>
            <person name="Eastman K.E."/>
            <person name="Pendleton A.L."/>
            <person name="Shaikh M.A."/>
            <person name="Suttiyut T."/>
            <person name="Ogas R."/>
            <person name="Tomko P."/>
            <person name="Gavelis G."/>
            <person name="Widhalm J.R."/>
            <person name="Wisecaver J.H."/>
        </authorList>
    </citation>
    <scope>NUCLEOTIDE SEQUENCE</scope>
    <source>
        <strain evidence="2">ECLA1</strain>
    </source>
</reference>
<evidence type="ECO:0000256" key="1">
    <source>
        <dbReference type="SAM" id="MobiDB-lite"/>
    </source>
</evidence>
<keyword evidence="3" id="KW-1185">Reference proteome</keyword>
<name>A0AAE1D1E0_9GAST</name>
<gene>
    <name evidence="2" type="ORF">RRG08_046239</name>
</gene>
<protein>
    <submittedName>
        <fullName evidence="2">Uncharacterized protein</fullName>
    </submittedName>
</protein>
<evidence type="ECO:0000313" key="3">
    <source>
        <dbReference type="Proteomes" id="UP001283361"/>
    </source>
</evidence>
<dbReference type="AlphaFoldDB" id="A0AAE1D1E0"/>
<feature type="region of interest" description="Disordered" evidence="1">
    <location>
        <begin position="48"/>
        <end position="86"/>
    </location>
</feature>
<dbReference type="EMBL" id="JAWDGP010005927">
    <property type="protein sequence ID" value="KAK3749734.1"/>
    <property type="molecule type" value="Genomic_DNA"/>
</dbReference>